<feature type="domain" description="N-acetyltransferase" evidence="1">
    <location>
        <begin position="1"/>
        <end position="138"/>
    </location>
</feature>
<evidence type="ECO:0000259" key="1">
    <source>
        <dbReference type="PROSITE" id="PS51186"/>
    </source>
</evidence>
<comment type="caution">
    <text evidence="2">The sequence shown here is derived from an EMBL/GenBank/DDBJ whole genome shotgun (WGS) entry which is preliminary data.</text>
</comment>
<proteinExistence type="predicted"/>
<evidence type="ECO:0000313" key="3">
    <source>
        <dbReference type="Proteomes" id="UP000824141"/>
    </source>
</evidence>
<sequence>MTTIVSIDPCHPGAYAPLLAGSLPTGERGVPVALGCEESGCARAALVAFCVAEDVIIRRVSVDGTCRRRGMGTALVQALCRAAAASGVRRAEAYVSPSEQDQGQEAACSLFRACGFEEEESALVCTVPLSVLTSGPLGGSAPRQAIPLETVPTYKLRAFQASYVRAGRGAELPDLRGLLGRESMVWLENGEIQGCVLLAPSGQNVEILWLYASGAQAVRGLLSAACRALSRSFPPKTLVRAATLLPSEIELMRKLGGESFRQESAICVFTRQLQAEEAAGA</sequence>
<dbReference type="Pfam" id="PF13508">
    <property type="entry name" value="Acetyltransf_7"/>
    <property type="match status" value="1"/>
</dbReference>
<dbReference type="SUPFAM" id="SSF55729">
    <property type="entry name" value="Acyl-CoA N-acyltransferases (Nat)"/>
    <property type="match status" value="1"/>
</dbReference>
<reference evidence="2" key="1">
    <citation type="submission" date="2020-10" db="EMBL/GenBank/DDBJ databases">
        <authorList>
            <person name="Gilroy R."/>
        </authorList>
    </citation>
    <scope>NUCLEOTIDE SEQUENCE</scope>
    <source>
        <strain evidence="2">6086</strain>
    </source>
</reference>
<dbReference type="AlphaFoldDB" id="A0A9D1K3S5"/>
<dbReference type="CDD" id="cd04301">
    <property type="entry name" value="NAT_SF"/>
    <property type="match status" value="1"/>
</dbReference>
<name>A0A9D1K3S5_9FIRM</name>
<dbReference type="Proteomes" id="UP000824141">
    <property type="component" value="Unassembled WGS sequence"/>
</dbReference>
<dbReference type="EMBL" id="DVJM01000188">
    <property type="protein sequence ID" value="HIS79478.1"/>
    <property type="molecule type" value="Genomic_DNA"/>
</dbReference>
<evidence type="ECO:0000313" key="2">
    <source>
        <dbReference type="EMBL" id="HIS79478.1"/>
    </source>
</evidence>
<dbReference type="GO" id="GO:0016747">
    <property type="term" value="F:acyltransferase activity, transferring groups other than amino-acyl groups"/>
    <property type="evidence" value="ECO:0007669"/>
    <property type="project" value="InterPro"/>
</dbReference>
<dbReference type="PROSITE" id="PS51186">
    <property type="entry name" value="GNAT"/>
    <property type="match status" value="1"/>
</dbReference>
<dbReference type="Gene3D" id="3.40.630.30">
    <property type="match status" value="1"/>
</dbReference>
<protein>
    <submittedName>
        <fullName evidence="2">GNAT family N-acetyltransferase</fullName>
    </submittedName>
</protein>
<gene>
    <name evidence="2" type="ORF">IAD03_08925</name>
</gene>
<organism evidence="2 3">
    <name type="scientific">Candidatus Caccousia stercoris</name>
    <dbReference type="NCBI Taxonomy" id="2840723"/>
    <lineage>
        <taxon>Bacteria</taxon>
        <taxon>Bacillati</taxon>
        <taxon>Bacillota</taxon>
        <taxon>Clostridia</taxon>
        <taxon>Eubacteriales</taxon>
        <taxon>Oscillospiraceae</taxon>
        <taxon>Oscillospiraceae incertae sedis</taxon>
        <taxon>Candidatus Caccousia</taxon>
    </lineage>
</organism>
<reference evidence="2" key="2">
    <citation type="journal article" date="2021" name="PeerJ">
        <title>Extensive microbial diversity within the chicken gut microbiome revealed by metagenomics and culture.</title>
        <authorList>
            <person name="Gilroy R."/>
            <person name="Ravi A."/>
            <person name="Getino M."/>
            <person name="Pursley I."/>
            <person name="Horton D.L."/>
            <person name="Alikhan N.F."/>
            <person name="Baker D."/>
            <person name="Gharbi K."/>
            <person name="Hall N."/>
            <person name="Watson M."/>
            <person name="Adriaenssens E.M."/>
            <person name="Foster-Nyarko E."/>
            <person name="Jarju S."/>
            <person name="Secka A."/>
            <person name="Antonio M."/>
            <person name="Oren A."/>
            <person name="Chaudhuri R.R."/>
            <person name="La Ragione R."/>
            <person name="Hildebrand F."/>
            <person name="Pallen M.J."/>
        </authorList>
    </citation>
    <scope>NUCLEOTIDE SEQUENCE</scope>
    <source>
        <strain evidence="2">6086</strain>
    </source>
</reference>
<dbReference type="InterPro" id="IPR016181">
    <property type="entry name" value="Acyl_CoA_acyltransferase"/>
</dbReference>
<dbReference type="InterPro" id="IPR000182">
    <property type="entry name" value="GNAT_dom"/>
</dbReference>
<accession>A0A9D1K3S5</accession>